<feature type="region of interest" description="Disordered" evidence="1">
    <location>
        <begin position="497"/>
        <end position="530"/>
    </location>
</feature>
<protein>
    <submittedName>
        <fullName evidence="3">Glycosyltransferase family 2 protein</fullName>
    </submittedName>
</protein>
<dbReference type="CDD" id="cd00761">
    <property type="entry name" value="Glyco_tranf_GTA_type"/>
    <property type="match status" value="1"/>
</dbReference>
<reference evidence="3" key="1">
    <citation type="submission" date="2020-11" db="EMBL/GenBank/DDBJ databases">
        <title>Nocardioides cynanchi sp. nov., isolated from soil of rhizosphere of Cynanchum wilfordii.</title>
        <authorList>
            <person name="Lee J.-S."/>
            <person name="Suh M.K."/>
            <person name="Kim J.-S."/>
        </authorList>
    </citation>
    <scope>NUCLEOTIDE SEQUENCE</scope>
    <source>
        <strain evidence="3">KCTC 19276</strain>
    </source>
</reference>
<feature type="domain" description="Glycosyltransferase 2-like" evidence="2">
    <location>
        <begin position="35"/>
        <end position="150"/>
    </location>
</feature>
<accession>A0A930YI42</accession>
<dbReference type="SUPFAM" id="SSF53448">
    <property type="entry name" value="Nucleotide-diphospho-sugar transferases"/>
    <property type="match status" value="1"/>
</dbReference>
<feature type="compositionally biased region" description="Low complexity" evidence="1">
    <location>
        <begin position="508"/>
        <end position="518"/>
    </location>
</feature>
<keyword evidence="4" id="KW-1185">Reference proteome</keyword>
<dbReference type="AlphaFoldDB" id="A0A930YI42"/>
<proteinExistence type="predicted"/>
<gene>
    <name evidence="3" type="ORF">ISU10_07955</name>
</gene>
<dbReference type="PANTHER" id="PTHR43685">
    <property type="entry name" value="GLYCOSYLTRANSFERASE"/>
    <property type="match status" value="1"/>
</dbReference>
<evidence type="ECO:0000313" key="4">
    <source>
        <dbReference type="Proteomes" id="UP000660668"/>
    </source>
</evidence>
<dbReference type="InterPro" id="IPR050834">
    <property type="entry name" value="Glycosyltransf_2"/>
</dbReference>
<dbReference type="InterPro" id="IPR029044">
    <property type="entry name" value="Nucleotide-diphossugar_trans"/>
</dbReference>
<evidence type="ECO:0000256" key="1">
    <source>
        <dbReference type="SAM" id="MobiDB-lite"/>
    </source>
</evidence>
<organism evidence="3 4">
    <name type="scientific">Nocardioides agariphilus</name>
    <dbReference type="NCBI Taxonomy" id="433664"/>
    <lineage>
        <taxon>Bacteria</taxon>
        <taxon>Bacillati</taxon>
        <taxon>Actinomycetota</taxon>
        <taxon>Actinomycetes</taxon>
        <taxon>Propionibacteriales</taxon>
        <taxon>Nocardioidaceae</taxon>
        <taxon>Nocardioides</taxon>
    </lineage>
</organism>
<dbReference type="InterPro" id="IPR001173">
    <property type="entry name" value="Glyco_trans_2-like"/>
</dbReference>
<evidence type="ECO:0000313" key="3">
    <source>
        <dbReference type="EMBL" id="MBF4767698.1"/>
    </source>
</evidence>
<evidence type="ECO:0000259" key="2">
    <source>
        <dbReference type="Pfam" id="PF00535"/>
    </source>
</evidence>
<dbReference type="Gene3D" id="3.90.550.10">
    <property type="entry name" value="Spore Coat Polysaccharide Biosynthesis Protein SpsA, Chain A"/>
    <property type="match status" value="1"/>
</dbReference>
<dbReference type="Proteomes" id="UP000660668">
    <property type="component" value="Unassembled WGS sequence"/>
</dbReference>
<comment type="caution">
    <text evidence="3">The sequence shown here is derived from an EMBL/GenBank/DDBJ whole genome shotgun (WGS) entry which is preliminary data.</text>
</comment>
<sequence length="546" mass="60021">MTSSQPRVRRNEWGSLLVPPLGCQDGTWSPHLNVSIVMPAYGAHLTLPYVLAGLAAQTYPSHLVELIVVDDGAHSGQEPLQLPEIRPDNARIVQVEQGWGRANACHIGATLAEGEVIHWLDADMVPGREHVEAQLRWHHEIDYAVALGHKWFVDPAPLEGVDPADVRDAVAADRLDRYFPAEVLEPHEWVERYYAQYDDLRTIGPRACRLNIGATASLRRDLYFDSGGMDTSLKLGEDIALGYRLGEAGAVFIADREARSWHLGRSHVLRRRDEVNDYNEPFLADRLPELRNKRRAGRQYAVPYLEVVLDSTGQPHSSVVATVDALLGGSLPDLVVTLVGPWSELDDIRIHPLDDPRIEARLVRASFAGDPRVRLVESAPEGRCPAMFRLTLANSDWAPTHKTVARLLHYLERTHQGLVVVRMPDGSAARIERTAAISRAAHVMKSGEFLDDVIDELFGAHTFEAAEVGFWPSLEVHRSRLQGTAGKAEDPVAAWDHDDVPIAPSQPAAPTGPGTGPALAEHPVAPGPPSIVNAARVRVASLLGRR</sequence>
<name>A0A930YI42_9ACTN</name>
<dbReference type="Pfam" id="PF00535">
    <property type="entry name" value="Glycos_transf_2"/>
    <property type="match status" value="1"/>
</dbReference>
<dbReference type="PANTHER" id="PTHR43685:SF3">
    <property type="entry name" value="SLR2126 PROTEIN"/>
    <property type="match status" value="1"/>
</dbReference>
<dbReference type="EMBL" id="JADKPO010000008">
    <property type="protein sequence ID" value="MBF4767698.1"/>
    <property type="molecule type" value="Genomic_DNA"/>
</dbReference>
<dbReference type="RefSeq" id="WP_194695837.1">
    <property type="nucleotide sequence ID" value="NZ_JADKPO010000008.1"/>
</dbReference>